<comment type="subcellular location">
    <subcellularLocation>
        <location evidence="1">Membrane</location>
        <topology evidence="1">Single-pass membrane protein</topology>
    </subcellularLocation>
</comment>
<dbReference type="NCBIfam" id="TIGR02794">
    <property type="entry name" value="tolA_full"/>
    <property type="match status" value="1"/>
</dbReference>
<evidence type="ECO:0000256" key="3">
    <source>
        <dbReference type="ARBA" id="ARBA00022989"/>
    </source>
</evidence>
<evidence type="ECO:0000256" key="4">
    <source>
        <dbReference type="ARBA" id="ARBA00023136"/>
    </source>
</evidence>
<evidence type="ECO:0000256" key="5">
    <source>
        <dbReference type="SAM" id="MobiDB-lite"/>
    </source>
</evidence>
<dbReference type="Pfam" id="PF13103">
    <property type="entry name" value="TonB_2"/>
    <property type="match status" value="1"/>
</dbReference>
<evidence type="ECO:0000313" key="8">
    <source>
        <dbReference type="Proteomes" id="UP001139319"/>
    </source>
</evidence>
<dbReference type="SUPFAM" id="SSF74653">
    <property type="entry name" value="TolA/TonB C-terminal domain"/>
    <property type="match status" value="1"/>
</dbReference>
<keyword evidence="4 6" id="KW-0472">Membrane</keyword>
<dbReference type="GO" id="GO:0019534">
    <property type="term" value="F:toxin transmembrane transporter activity"/>
    <property type="evidence" value="ECO:0007669"/>
    <property type="project" value="InterPro"/>
</dbReference>
<evidence type="ECO:0000256" key="2">
    <source>
        <dbReference type="ARBA" id="ARBA00022692"/>
    </source>
</evidence>
<dbReference type="RefSeq" id="WP_253966513.1">
    <property type="nucleotide sequence ID" value="NZ_JAMFTH010000001.1"/>
</dbReference>
<reference evidence="7" key="1">
    <citation type="submission" date="2022-05" db="EMBL/GenBank/DDBJ databases">
        <authorList>
            <person name="Sun H.-N."/>
        </authorList>
    </citation>
    <scope>NUCLEOTIDE SEQUENCE</scope>
    <source>
        <strain evidence="7">HB14</strain>
    </source>
</reference>
<dbReference type="GO" id="GO:0016020">
    <property type="term" value="C:membrane"/>
    <property type="evidence" value="ECO:0007669"/>
    <property type="project" value="UniProtKB-SubCell"/>
</dbReference>
<evidence type="ECO:0000256" key="1">
    <source>
        <dbReference type="ARBA" id="ARBA00004167"/>
    </source>
</evidence>
<dbReference type="GO" id="GO:0043213">
    <property type="term" value="P:bacteriocin transport"/>
    <property type="evidence" value="ECO:0007669"/>
    <property type="project" value="InterPro"/>
</dbReference>
<accession>A0A9X2KRV6</accession>
<dbReference type="Proteomes" id="UP001139319">
    <property type="component" value="Unassembled WGS sequence"/>
</dbReference>
<sequence length="270" mass="31353">MKWRSSYTLPTAVSVSMHLALLLVITVGWESTATVEPRVFKPKFVEAKLVELKAQTKEETAPAQNKVIDLTKKRELERQQAEAERKAREQAARKRKQEQERKAKAEAERKRKQKEEAERKRQQELEAKRRAEEAAKQKAEQERRERLERQRLEEEKRKAEEAARQQAEVAAAQTQSYVNMIAARVEQNWSRPPSARRGMTATLLIQLVPTGQVVNVTVIKSSGNAAFDRSAEQAVRRVDRFAELQNMPPKLFEQNFRQLKLEFKPEDLRL</sequence>
<dbReference type="InterPro" id="IPR014161">
    <property type="entry name" value="Tol-Pal_TolA"/>
</dbReference>
<feature type="transmembrane region" description="Helical" evidence="6">
    <location>
        <begin position="7"/>
        <end position="29"/>
    </location>
</feature>
<dbReference type="AlphaFoldDB" id="A0A9X2KRV6"/>
<organism evidence="7 8">
    <name type="scientific">Gilvimarinus xylanilyticus</name>
    <dbReference type="NCBI Taxonomy" id="2944139"/>
    <lineage>
        <taxon>Bacteria</taxon>
        <taxon>Pseudomonadati</taxon>
        <taxon>Pseudomonadota</taxon>
        <taxon>Gammaproteobacteria</taxon>
        <taxon>Cellvibrionales</taxon>
        <taxon>Cellvibrionaceae</taxon>
        <taxon>Gilvimarinus</taxon>
    </lineage>
</organism>
<feature type="region of interest" description="Disordered" evidence="5">
    <location>
        <begin position="78"/>
        <end position="159"/>
    </location>
</feature>
<dbReference type="Gene3D" id="3.30.1150.10">
    <property type="match status" value="1"/>
</dbReference>
<reference evidence="7" key="2">
    <citation type="submission" date="2023-01" db="EMBL/GenBank/DDBJ databases">
        <title>Gilvimarinus xylanilyticus HB14 isolated from Caulerpa lentillifera aquaculture base in Hainan, China.</title>
        <authorList>
            <person name="Zhang Y.-J."/>
        </authorList>
    </citation>
    <scope>NUCLEOTIDE SEQUENCE</scope>
    <source>
        <strain evidence="7">HB14</strain>
    </source>
</reference>
<dbReference type="InterPro" id="IPR006260">
    <property type="entry name" value="TonB/TolA_C"/>
</dbReference>
<keyword evidence="3 6" id="KW-1133">Transmembrane helix</keyword>
<dbReference type="NCBIfam" id="TIGR01352">
    <property type="entry name" value="tonB_Cterm"/>
    <property type="match status" value="1"/>
</dbReference>
<dbReference type="EMBL" id="JAMFTH010000001">
    <property type="protein sequence ID" value="MCP8898226.1"/>
    <property type="molecule type" value="Genomic_DNA"/>
</dbReference>
<keyword evidence="8" id="KW-1185">Reference proteome</keyword>
<keyword evidence="2 6" id="KW-0812">Transmembrane</keyword>
<evidence type="ECO:0000313" key="7">
    <source>
        <dbReference type="EMBL" id="MCP8898226.1"/>
    </source>
</evidence>
<evidence type="ECO:0000256" key="6">
    <source>
        <dbReference type="SAM" id="Phobius"/>
    </source>
</evidence>
<proteinExistence type="predicted"/>
<comment type="caution">
    <text evidence="7">The sequence shown here is derived from an EMBL/GenBank/DDBJ whole genome shotgun (WGS) entry which is preliminary data.</text>
</comment>
<name>A0A9X2KRV6_9GAMM</name>
<protein>
    <submittedName>
        <fullName evidence="7">Cell envelope integrity protein TolA</fullName>
    </submittedName>
</protein>
<gene>
    <name evidence="7" type="primary">tolA</name>
    <name evidence="7" type="ORF">M6D89_02805</name>
</gene>